<dbReference type="Proteomes" id="UP000280228">
    <property type="component" value="Chromosome"/>
</dbReference>
<keyword evidence="1" id="KW-0812">Transmembrane</keyword>
<evidence type="ECO:0000256" key="1">
    <source>
        <dbReference type="SAM" id="Phobius"/>
    </source>
</evidence>
<sequence>MIGFLTNFIIMTCYFLLFWFILTLHDRTGRLESAAWGSESAEALHDRTGRLEKSHLDQSLRTPLHDRTGRLENVKPKNINSFLTSRPHRSLRNVGDY</sequence>
<organism evidence="2 3">
    <name type="scientific">Moraxella catarrhalis</name>
    <name type="common">Branhamella catarrhalis</name>
    <dbReference type="NCBI Taxonomy" id="480"/>
    <lineage>
        <taxon>Bacteria</taxon>
        <taxon>Pseudomonadati</taxon>
        <taxon>Pseudomonadota</taxon>
        <taxon>Gammaproteobacteria</taxon>
        <taxon>Moraxellales</taxon>
        <taxon>Moraxellaceae</taxon>
        <taxon>Moraxella</taxon>
    </lineage>
</organism>
<dbReference type="AlphaFoldDB" id="A0A3S9QFY7"/>
<keyword evidence="1" id="KW-0472">Membrane</keyword>
<keyword evidence="1" id="KW-1133">Transmembrane helix</keyword>
<feature type="transmembrane region" description="Helical" evidence="1">
    <location>
        <begin position="6"/>
        <end position="24"/>
    </location>
</feature>
<protein>
    <submittedName>
        <fullName evidence="2">Uncharacterized protein</fullName>
    </submittedName>
</protein>
<evidence type="ECO:0000313" key="3">
    <source>
        <dbReference type="Proteomes" id="UP000280228"/>
    </source>
</evidence>
<proteinExistence type="predicted"/>
<gene>
    <name evidence="2" type="ORF">EJK53_0027</name>
</gene>
<reference evidence="2 3" key="1">
    <citation type="submission" date="2018-12" db="EMBL/GenBank/DDBJ databases">
        <title>Persistence of Moraxella catarrhalis in Chronic Obstructive Pulmonary Disease and Regulation of the Hag/MID Adhesin.</title>
        <authorList>
            <person name="Murphy T."/>
            <person name="Zhao X."/>
            <person name="Vyas G."/>
            <person name="Aluvathingal J."/>
            <person name="Nadendla S."/>
            <person name="Tallon L."/>
            <person name="Tettelin H."/>
        </authorList>
    </citation>
    <scope>NUCLEOTIDE SEQUENCE [LARGE SCALE GENOMIC DNA]</scope>
    <source>
        <strain evidence="2 3">46P58B1</strain>
    </source>
</reference>
<evidence type="ECO:0000313" key="2">
    <source>
        <dbReference type="EMBL" id="AZQ93614.1"/>
    </source>
</evidence>
<dbReference type="EMBL" id="CP034662">
    <property type="protein sequence ID" value="AZQ93614.1"/>
    <property type="molecule type" value="Genomic_DNA"/>
</dbReference>
<accession>A0A3S9QFY7</accession>
<name>A0A3S9QFY7_MORCA</name>